<evidence type="ECO:0000256" key="4">
    <source>
        <dbReference type="ARBA" id="ARBA00023242"/>
    </source>
</evidence>
<dbReference type="InterPro" id="IPR001005">
    <property type="entry name" value="SANT/Myb"/>
</dbReference>
<dbReference type="EMBL" id="JANAVB010043419">
    <property type="protein sequence ID" value="KAJ6792532.1"/>
    <property type="molecule type" value="Genomic_DNA"/>
</dbReference>
<dbReference type="PANTHER" id="PTHR31499:SF80">
    <property type="entry name" value="HTH MYB-TYPE DOMAIN-CONTAINING PROTEIN"/>
    <property type="match status" value="1"/>
</dbReference>
<dbReference type="NCBIfam" id="TIGR01557">
    <property type="entry name" value="myb_SHAQKYF"/>
    <property type="match status" value="1"/>
</dbReference>
<dbReference type="InterPro" id="IPR017930">
    <property type="entry name" value="Myb_dom"/>
</dbReference>
<keyword evidence="4" id="KW-0539">Nucleus</keyword>
<keyword evidence="3" id="KW-0804">Transcription</keyword>
<dbReference type="FunFam" id="1.10.10.60:FF:000002">
    <property type="entry name" value="Myb family transcription factor"/>
    <property type="match status" value="1"/>
</dbReference>
<proteinExistence type="predicted"/>
<dbReference type="Pfam" id="PF00249">
    <property type="entry name" value="Myb_DNA-binding"/>
    <property type="match status" value="1"/>
</dbReference>
<feature type="compositionally biased region" description="Polar residues" evidence="5">
    <location>
        <begin position="1"/>
        <end position="13"/>
    </location>
</feature>
<comment type="caution">
    <text evidence="7">The sequence shown here is derived from an EMBL/GenBank/DDBJ whole genome shotgun (WGS) entry which is preliminary data.</text>
</comment>
<evidence type="ECO:0000313" key="8">
    <source>
        <dbReference type="Proteomes" id="UP001140949"/>
    </source>
</evidence>
<dbReference type="GO" id="GO:0003700">
    <property type="term" value="F:DNA-binding transcription factor activity"/>
    <property type="evidence" value="ECO:0007669"/>
    <property type="project" value="InterPro"/>
</dbReference>
<name>A0AAX6DL57_IRIPA</name>
<accession>A0AAX6DL57</accession>
<evidence type="ECO:0000256" key="1">
    <source>
        <dbReference type="ARBA" id="ARBA00023015"/>
    </source>
</evidence>
<evidence type="ECO:0000256" key="5">
    <source>
        <dbReference type="SAM" id="MobiDB-lite"/>
    </source>
</evidence>
<feature type="region of interest" description="Disordered" evidence="5">
    <location>
        <begin position="271"/>
        <end position="291"/>
    </location>
</feature>
<keyword evidence="2" id="KW-0238">DNA-binding</keyword>
<dbReference type="PROSITE" id="PS51294">
    <property type="entry name" value="HTH_MYB"/>
    <property type="match status" value="1"/>
</dbReference>
<dbReference type="InterPro" id="IPR025756">
    <property type="entry name" value="Myb_CC_LHEQLE"/>
</dbReference>
<dbReference type="Pfam" id="PF14379">
    <property type="entry name" value="Myb_CC_LHEQLE"/>
    <property type="match status" value="1"/>
</dbReference>
<evidence type="ECO:0000256" key="3">
    <source>
        <dbReference type="ARBA" id="ARBA00023163"/>
    </source>
</evidence>
<keyword evidence="1" id="KW-0805">Transcription regulation</keyword>
<dbReference type="Gene3D" id="1.10.10.60">
    <property type="entry name" value="Homeodomain-like"/>
    <property type="match status" value="1"/>
</dbReference>
<evidence type="ECO:0000313" key="7">
    <source>
        <dbReference type="EMBL" id="KAJ6792532.1"/>
    </source>
</evidence>
<evidence type="ECO:0000256" key="2">
    <source>
        <dbReference type="ARBA" id="ARBA00023125"/>
    </source>
</evidence>
<feature type="region of interest" description="Disordered" evidence="5">
    <location>
        <begin position="100"/>
        <end position="119"/>
    </location>
</feature>
<feature type="region of interest" description="Disordered" evidence="5">
    <location>
        <begin position="1"/>
        <end position="20"/>
    </location>
</feature>
<dbReference type="Proteomes" id="UP001140949">
    <property type="component" value="Unassembled WGS sequence"/>
</dbReference>
<reference evidence="7" key="1">
    <citation type="journal article" date="2023" name="GigaByte">
        <title>Genome assembly of the bearded iris, Iris pallida Lam.</title>
        <authorList>
            <person name="Bruccoleri R.E."/>
            <person name="Oakeley E.J."/>
            <person name="Faust A.M.E."/>
            <person name="Altorfer M."/>
            <person name="Dessus-Babus S."/>
            <person name="Burckhardt D."/>
            <person name="Oertli M."/>
            <person name="Naumann U."/>
            <person name="Petersen F."/>
            <person name="Wong J."/>
        </authorList>
    </citation>
    <scope>NUCLEOTIDE SEQUENCE</scope>
    <source>
        <strain evidence="7">GSM-AAB239-AS_SAM_17_03QT</strain>
    </source>
</reference>
<dbReference type="InterPro" id="IPR046955">
    <property type="entry name" value="PHR1-like"/>
</dbReference>
<feature type="domain" description="HTH myb-type" evidence="6">
    <location>
        <begin position="215"/>
        <end position="275"/>
    </location>
</feature>
<dbReference type="SUPFAM" id="SSF46689">
    <property type="entry name" value="Homeodomain-like"/>
    <property type="match status" value="1"/>
</dbReference>
<keyword evidence="8" id="KW-1185">Reference proteome</keyword>
<dbReference type="InterPro" id="IPR009057">
    <property type="entry name" value="Homeodomain-like_sf"/>
</dbReference>
<protein>
    <submittedName>
        <fullName evidence="7">Protein PHOSPHATE STARVATION RESPONSE 2-like</fullName>
    </submittedName>
</protein>
<reference evidence="7" key="2">
    <citation type="submission" date="2023-04" db="EMBL/GenBank/DDBJ databases">
        <authorList>
            <person name="Bruccoleri R.E."/>
            <person name="Oakeley E.J."/>
            <person name="Faust A.-M."/>
            <person name="Dessus-Babus S."/>
            <person name="Altorfer M."/>
            <person name="Burckhardt D."/>
            <person name="Oertli M."/>
            <person name="Naumann U."/>
            <person name="Petersen F."/>
            <person name="Wong J."/>
        </authorList>
    </citation>
    <scope>NUCLEOTIDE SEQUENCE</scope>
    <source>
        <strain evidence="7">GSM-AAB239-AS_SAM_17_03QT</strain>
        <tissue evidence="7">Leaf</tissue>
    </source>
</reference>
<organism evidence="7 8">
    <name type="scientific">Iris pallida</name>
    <name type="common">Sweet iris</name>
    <dbReference type="NCBI Taxonomy" id="29817"/>
    <lineage>
        <taxon>Eukaryota</taxon>
        <taxon>Viridiplantae</taxon>
        <taxon>Streptophyta</taxon>
        <taxon>Embryophyta</taxon>
        <taxon>Tracheophyta</taxon>
        <taxon>Spermatophyta</taxon>
        <taxon>Magnoliopsida</taxon>
        <taxon>Liliopsida</taxon>
        <taxon>Asparagales</taxon>
        <taxon>Iridaceae</taxon>
        <taxon>Iridoideae</taxon>
        <taxon>Irideae</taxon>
        <taxon>Iris</taxon>
    </lineage>
</organism>
<sequence length="445" mass="48873">MQRSYAKQPYSTQVSGVMSSSPPVIPIPLEEKYPKLPDCLQASMERELRSNPLDPHHAPFVSNNGSVGPLFSSDHYPPISPHIRQSNGAPFIPQPLSTGASLPSVYPPHPETFPPSSSNYHRESIEINWCPDTLENLFPCPDDITGGWPYLTDDDLKGILVDTCATEPQPKAVYFAAGASSNVSVPQRQFNQVVLSSHSVELGTVNSPSTSAGAAASRPRMRWTPELHERFVEAVNQLGGSEKATPKGVLKLMKVDSLTIYHVKSHLQKYRTARYGPDPPEGTSEKKTTSLDEMASLDLKTGMEITEALRLQMEVQKRLHEQLEIQRTLQLRIEEQGRHLQMMFEKQSKSGIDKLTTPSNPDEQTTKTSNVTQSLTRNEAEAEDGPSEGKSTEGSSMEVVGKKHKLADLEVSNDREADASEPQSPPNKCPRVQDGESASAPSALD</sequence>
<dbReference type="PANTHER" id="PTHR31499">
    <property type="entry name" value="MYB FAMILY TRANSCRIPTION FACTOR PHL11"/>
    <property type="match status" value="1"/>
</dbReference>
<evidence type="ECO:0000259" key="6">
    <source>
        <dbReference type="PROSITE" id="PS51294"/>
    </source>
</evidence>
<feature type="compositionally biased region" description="Basic and acidic residues" evidence="5">
    <location>
        <begin position="406"/>
        <end position="418"/>
    </location>
</feature>
<gene>
    <name evidence="7" type="ORF">M6B38_238115</name>
</gene>
<dbReference type="AlphaFoldDB" id="A0AAX6DL57"/>
<dbReference type="GO" id="GO:0003677">
    <property type="term" value="F:DNA binding"/>
    <property type="evidence" value="ECO:0007669"/>
    <property type="project" value="UniProtKB-KW"/>
</dbReference>
<feature type="region of interest" description="Disordered" evidence="5">
    <location>
        <begin position="347"/>
        <end position="445"/>
    </location>
</feature>
<feature type="compositionally biased region" description="Polar residues" evidence="5">
    <location>
        <begin position="356"/>
        <end position="377"/>
    </location>
</feature>
<dbReference type="InterPro" id="IPR006447">
    <property type="entry name" value="Myb_dom_plants"/>
</dbReference>